<name>A0ACC0EQD2_9BASI</name>
<reference evidence="2" key="2">
    <citation type="journal article" date="2018" name="Mol. Plant Microbe Interact.">
        <title>Genome sequence resources for the wheat stripe rust pathogen (Puccinia striiformis f. sp. tritici) and the barley stripe rust pathogen (Puccinia striiformis f. sp. hordei).</title>
        <authorList>
            <person name="Xia C."/>
            <person name="Wang M."/>
            <person name="Yin C."/>
            <person name="Cornejo O.E."/>
            <person name="Hulbert S.H."/>
            <person name="Chen X."/>
        </authorList>
    </citation>
    <scope>NUCLEOTIDE SEQUENCE [LARGE SCALE GENOMIC DNA]</scope>
    <source>
        <strain evidence="2">93-210</strain>
    </source>
</reference>
<dbReference type="Proteomes" id="UP001060170">
    <property type="component" value="Chromosome 4"/>
</dbReference>
<organism evidence="1 2">
    <name type="scientific">Puccinia striiformis f. sp. tritici</name>
    <dbReference type="NCBI Taxonomy" id="168172"/>
    <lineage>
        <taxon>Eukaryota</taxon>
        <taxon>Fungi</taxon>
        <taxon>Dikarya</taxon>
        <taxon>Basidiomycota</taxon>
        <taxon>Pucciniomycotina</taxon>
        <taxon>Pucciniomycetes</taxon>
        <taxon>Pucciniales</taxon>
        <taxon>Pucciniaceae</taxon>
        <taxon>Puccinia</taxon>
    </lineage>
</organism>
<evidence type="ECO:0000313" key="1">
    <source>
        <dbReference type="EMBL" id="KAI7957098.1"/>
    </source>
</evidence>
<comment type="caution">
    <text evidence="1">The sequence shown here is derived from an EMBL/GenBank/DDBJ whole genome shotgun (WGS) entry which is preliminary data.</text>
</comment>
<gene>
    <name evidence="1" type="ORF">MJO28_004193</name>
</gene>
<proteinExistence type="predicted"/>
<sequence>MLDMLDAKYIYSIPGKKIIPNSKCQPTLNYFHECVTRICLKSQRADGSINKTTVTGVGCVLSASKIKGDNDQHEDGSLVLIVSHSDWDPVDRVVIPFSVRYIVPVSPRLVNAQKLVGVGRDFLFEGFLAGRDLHENMAIVEVISLASNTPGQGGLGARSQLGTPNPSPDARGRRLITYPESGAPEALTSSTTLDNGVLNESTDSVEVSAAQPLDEGMVDDDDMSGDDLPHSSTPLGKRKGKKPANLEAAKKMKGV</sequence>
<reference evidence="2" key="1">
    <citation type="journal article" date="2018" name="BMC Genomics">
        <title>Genomic insights into host adaptation between the wheat stripe rust pathogen (Puccinia striiformis f. sp. tritici) and the barley stripe rust pathogen (Puccinia striiformis f. sp. hordei).</title>
        <authorList>
            <person name="Xia C."/>
            <person name="Wang M."/>
            <person name="Yin C."/>
            <person name="Cornejo O.E."/>
            <person name="Hulbert S.H."/>
            <person name="Chen X."/>
        </authorList>
    </citation>
    <scope>NUCLEOTIDE SEQUENCE [LARGE SCALE GENOMIC DNA]</scope>
    <source>
        <strain evidence="2">93-210</strain>
    </source>
</reference>
<evidence type="ECO:0000313" key="2">
    <source>
        <dbReference type="Proteomes" id="UP001060170"/>
    </source>
</evidence>
<keyword evidence="2" id="KW-1185">Reference proteome</keyword>
<reference evidence="1 2" key="3">
    <citation type="journal article" date="2022" name="Microbiol. Spectr.">
        <title>Folding features and dynamics of 3D genome architecture in plant fungal pathogens.</title>
        <authorList>
            <person name="Xia C."/>
        </authorList>
    </citation>
    <scope>NUCLEOTIDE SEQUENCE [LARGE SCALE GENOMIC DNA]</scope>
    <source>
        <strain evidence="1 2">93-210</strain>
    </source>
</reference>
<dbReference type="EMBL" id="CM045868">
    <property type="protein sequence ID" value="KAI7957098.1"/>
    <property type="molecule type" value="Genomic_DNA"/>
</dbReference>
<accession>A0ACC0EQD2</accession>
<protein>
    <submittedName>
        <fullName evidence="1">Uncharacterized protein</fullName>
    </submittedName>
</protein>